<sequence>MSFITFGEIMLRLTPGDHAGKINSAQTFGVHYAGSESNVASSLAILNNQVQFVTKLPLNPLGDGAIRSLQSFGISTQNIIRGGHRIGTYFIEIGASIRPSSVVYDRANSAISEITKGELDWETILKNQKWLFISGITPALSKSCAEETLLVAKMAKQMGVKVSFDMNFRRTLWKDKKDARNIFDGILEHTDLLFGNTGVLKDVYDIDVTGSNPIEKTINTIEKAKKTFGLNQFAFTVREHHSASENKLSGVASMDGEVAVSNGYDVEIKDRFGTGDAFAAGFLHGLGHEWDLDKALGFATAAFALKHTIKGDQHTSTEEEILSILKGNISGHVLR</sequence>
<gene>
    <name evidence="5" type="ORF">C1H87_07030</name>
</gene>
<dbReference type="GO" id="GO:0016301">
    <property type="term" value="F:kinase activity"/>
    <property type="evidence" value="ECO:0007669"/>
    <property type="project" value="UniProtKB-KW"/>
</dbReference>
<dbReference type="PANTHER" id="PTHR43320">
    <property type="entry name" value="SUGAR KINASE"/>
    <property type="match status" value="1"/>
</dbReference>
<accession>A0A2K9PN67</accession>
<evidence type="ECO:0000256" key="1">
    <source>
        <dbReference type="ARBA" id="ARBA00010688"/>
    </source>
</evidence>
<evidence type="ECO:0000256" key="2">
    <source>
        <dbReference type="ARBA" id="ARBA00022679"/>
    </source>
</evidence>
<dbReference type="Gene3D" id="3.40.1190.20">
    <property type="match status" value="1"/>
</dbReference>
<dbReference type="InterPro" id="IPR029056">
    <property type="entry name" value="Ribokinase-like"/>
</dbReference>
<proteinExistence type="inferred from homology"/>
<evidence type="ECO:0000259" key="4">
    <source>
        <dbReference type="Pfam" id="PF00294"/>
    </source>
</evidence>
<dbReference type="InterPro" id="IPR052700">
    <property type="entry name" value="Carb_kinase_PfkB-like"/>
</dbReference>
<dbReference type="CDD" id="cd01166">
    <property type="entry name" value="KdgK"/>
    <property type="match status" value="1"/>
</dbReference>
<dbReference type="Pfam" id="PF00294">
    <property type="entry name" value="PfkB"/>
    <property type="match status" value="1"/>
</dbReference>
<reference evidence="5 6" key="1">
    <citation type="submission" date="2018-01" db="EMBL/GenBank/DDBJ databases">
        <title>Complete genome sequence of Flavivirga eckloniae ECD14 isolated from seaweed Ecklonia cava.</title>
        <authorList>
            <person name="Lee J.H."/>
            <person name="Baik K.S."/>
            <person name="Seong C.N."/>
        </authorList>
    </citation>
    <scope>NUCLEOTIDE SEQUENCE [LARGE SCALE GENOMIC DNA]</scope>
    <source>
        <strain evidence="5 6">ECD14</strain>
    </source>
</reference>
<feature type="domain" description="Carbohydrate kinase PfkB" evidence="4">
    <location>
        <begin position="5"/>
        <end position="314"/>
    </location>
</feature>
<dbReference type="EMBL" id="CP025791">
    <property type="protein sequence ID" value="AUP78475.1"/>
    <property type="molecule type" value="Genomic_DNA"/>
</dbReference>
<dbReference type="InterPro" id="IPR011611">
    <property type="entry name" value="PfkB_dom"/>
</dbReference>
<dbReference type="SUPFAM" id="SSF53613">
    <property type="entry name" value="Ribokinase-like"/>
    <property type="match status" value="1"/>
</dbReference>
<dbReference type="OrthoDB" id="9813569at2"/>
<evidence type="ECO:0000313" key="6">
    <source>
        <dbReference type="Proteomes" id="UP000235826"/>
    </source>
</evidence>
<protein>
    <submittedName>
        <fullName evidence="5">Carbohydrate kinase</fullName>
    </submittedName>
</protein>
<comment type="similarity">
    <text evidence="1">Belongs to the carbohydrate kinase PfkB family.</text>
</comment>
<organism evidence="5 6">
    <name type="scientific">Flavivirga eckloniae</name>
    <dbReference type="NCBI Taxonomy" id="1803846"/>
    <lineage>
        <taxon>Bacteria</taxon>
        <taxon>Pseudomonadati</taxon>
        <taxon>Bacteroidota</taxon>
        <taxon>Flavobacteriia</taxon>
        <taxon>Flavobacteriales</taxon>
        <taxon>Flavobacteriaceae</taxon>
        <taxon>Flavivirga</taxon>
    </lineage>
</organism>
<evidence type="ECO:0000313" key="5">
    <source>
        <dbReference type="EMBL" id="AUP78475.1"/>
    </source>
</evidence>
<keyword evidence="3 5" id="KW-0418">Kinase</keyword>
<dbReference type="KEGG" id="fek:C1H87_07030"/>
<evidence type="ECO:0000256" key="3">
    <source>
        <dbReference type="ARBA" id="ARBA00022777"/>
    </source>
</evidence>
<dbReference type="Proteomes" id="UP000235826">
    <property type="component" value="Chromosome"/>
</dbReference>
<keyword evidence="6" id="KW-1185">Reference proteome</keyword>
<name>A0A2K9PN67_9FLAO</name>
<dbReference type="RefSeq" id="WP_102755130.1">
    <property type="nucleotide sequence ID" value="NZ_CP025791.1"/>
</dbReference>
<dbReference type="PANTHER" id="PTHR43320:SF2">
    <property type="entry name" value="2-DEHYDRO-3-DEOXYGLUCONOKINASE_2-DEHYDRO-3-DEOXYGALACTONOKINASE"/>
    <property type="match status" value="1"/>
</dbReference>
<keyword evidence="2" id="KW-0808">Transferase</keyword>
<dbReference type="AlphaFoldDB" id="A0A2K9PN67"/>